<gene>
    <name evidence="1" type="ORF">P8V03_04250</name>
</gene>
<comment type="caution">
    <text evidence="1">The sequence shown here is derived from an EMBL/GenBank/DDBJ whole genome shotgun (WGS) entry which is preliminary data.</text>
</comment>
<dbReference type="RefSeq" id="WP_318796895.1">
    <property type="nucleotide sequence ID" value="NZ_JARUJP010000003.1"/>
</dbReference>
<organism evidence="1 2">
    <name type="scientific">Clostridium tanneri</name>
    <dbReference type="NCBI Taxonomy" id="3037988"/>
    <lineage>
        <taxon>Bacteria</taxon>
        <taxon>Bacillati</taxon>
        <taxon>Bacillota</taxon>
        <taxon>Clostridia</taxon>
        <taxon>Eubacteriales</taxon>
        <taxon>Clostridiaceae</taxon>
        <taxon>Clostridium</taxon>
    </lineage>
</organism>
<protein>
    <submittedName>
        <fullName evidence="1">Uncharacterized protein</fullName>
    </submittedName>
</protein>
<keyword evidence="2" id="KW-1185">Reference proteome</keyword>
<evidence type="ECO:0000313" key="2">
    <source>
        <dbReference type="Proteomes" id="UP001281656"/>
    </source>
</evidence>
<sequence length="126" mass="14768">MIYNMDFKPVVKEISLQQGDGVQYASHVSEIIDEVITNFIIHLSEVQETKIDDEELLYNQASKVIEQWLNFMREEVNNKNQSVTWAKNVLILLAKTLDSVKGWHPHIMILDKQLKSILPKHYKFDK</sequence>
<proteinExistence type="predicted"/>
<reference evidence="1 2" key="1">
    <citation type="submission" date="2023-04" db="EMBL/GenBank/DDBJ databases">
        <title>Clostridium tannerae sp. nov., isolated from the fecal material of an alpaca.</title>
        <authorList>
            <person name="Miller S."/>
            <person name="Hendry M."/>
            <person name="King J."/>
            <person name="Sankaranarayanan K."/>
            <person name="Lawson P.A."/>
        </authorList>
    </citation>
    <scope>NUCLEOTIDE SEQUENCE [LARGE SCALE GENOMIC DNA]</scope>
    <source>
        <strain evidence="1 2">A1-XYC3</strain>
    </source>
</reference>
<name>A0ABU4JQX7_9CLOT</name>
<accession>A0ABU4JQX7</accession>
<dbReference type="EMBL" id="JARUJP010000003">
    <property type="protein sequence ID" value="MDW8800361.1"/>
    <property type="molecule type" value="Genomic_DNA"/>
</dbReference>
<dbReference type="Proteomes" id="UP001281656">
    <property type="component" value="Unassembled WGS sequence"/>
</dbReference>
<evidence type="ECO:0000313" key="1">
    <source>
        <dbReference type="EMBL" id="MDW8800361.1"/>
    </source>
</evidence>